<proteinExistence type="predicted"/>
<dbReference type="Proteomes" id="UP001219525">
    <property type="component" value="Unassembled WGS sequence"/>
</dbReference>
<accession>A0AAD6VP96</accession>
<evidence type="ECO:0000313" key="4">
    <source>
        <dbReference type="EMBL" id="KAJ7219106.1"/>
    </source>
</evidence>
<keyword evidence="5" id="KW-1185">Reference proteome</keyword>
<dbReference type="EMBL" id="JARJCW010000011">
    <property type="protein sequence ID" value="KAJ7219106.1"/>
    <property type="molecule type" value="Genomic_DNA"/>
</dbReference>
<organism evidence="4 5">
    <name type="scientific">Mycena pura</name>
    <dbReference type="NCBI Taxonomy" id="153505"/>
    <lineage>
        <taxon>Eukaryota</taxon>
        <taxon>Fungi</taxon>
        <taxon>Dikarya</taxon>
        <taxon>Basidiomycota</taxon>
        <taxon>Agaricomycotina</taxon>
        <taxon>Agaricomycetes</taxon>
        <taxon>Agaricomycetidae</taxon>
        <taxon>Agaricales</taxon>
        <taxon>Marasmiineae</taxon>
        <taxon>Mycenaceae</taxon>
        <taxon>Mycena</taxon>
    </lineage>
</organism>
<feature type="signal peptide" evidence="3">
    <location>
        <begin position="1"/>
        <end position="17"/>
    </location>
</feature>
<feature type="compositionally biased region" description="Low complexity" evidence="2">
    <location>
        <begin position="161"/>
        <end position="239"/>
    </location>
</feature>
<protein>
    <submittedName>
        <fullName evidence="4">RlpA-like double-psi beta-barrel-protein domain-containing protein-containing protein</fullName>
    </submittedName>
</protein>
<evidence type="ECO:0000256" key="1">
    <source>
        <dbReference type="ARBA" id="ARBA00022729"/>
    </source>
</evidence>
<feature type="chain" id="PRO_5041982427" evidence="3">
    <location>
        <begin position="18"/>
        <end position="265"/>
    </location>
</feature>
<comment type="caution">
    <text evidence="4">The sequence shown here is derived from an EMBL/GenBank/DDBJ whole genome shotgun (WGS) entry which is preliminary data.</text>
</comment>
<dbReference type="Gene3D" id="2.40.40.10">
    <property type="entry name" value="RlpA-like domain"/>
    <property type="match status" value="1"/>
</dbReference>
<reference evidence="4" key="1">
    <citation type="submission" date="2023-03" db="EMBL/GenBank/DDBJ databases">
        <title>Massive genome expansion in bonnet fungi (Mycena s.s.) driven by repeated elements and novel gene families across ecological guilds.</title>
        <authorList>
            <consortium name="Lawrence Berkeley National Laboratory"/>
            <person name="Harder C.B."/>
            <person name="Miyauchi S."/>
            <person name="Viragh M."/>
            <person name="Kuo A."/>
            <person name="Thoen E."/>
            <person name="Andreopoulos B."/>
            <person name="Lu D."/>
            <person name="Skrede I."/>
            <person name="Drula E."/>
            <person name="Henrissat B."/>
            <person name="Morin E."/>
            <person name="Kohler A."/>
            <person name="Barry K."/>
            <person name="LaButti K."/>
            <person name="Morin E."/>
            <person name="Salamov A."/>
            <person name="Lipzen A."/>
            <person name="Mereny Z."/>
            <person name="Hegedus B."/>
            <person name="Baldrian P."/>
            <person name="Stursova M."/>
            <person name="Weitz H."/>
            <person name="Taylor A."/>
            <person name="Grigoriev I.V."/>
            <person name="Nagy L.G."/>
            <person name="Martin F."/>
            <person name="Kauserud H."/>
        </authorList>
    </citation>
    <scope>NUCLEOTIDE SEQUENCE</scope>
    <source>
        <strain evidence="4">9144</strain>
    </source>
</reference>
<dbReference type="AlphaFoldDB" id="A0AAD6VP96"/>
<evidence type="ECO:0000256" key="2">
    <source>
        <dbReference type="SAM" id="MobiDB-lite"/>
    </source>
</evidence>
<feature type="region of interest" description="Disordered" evidence="2">
    <location>
        <begin position="139"/>
        <end position="242"/>
    </location>
</feature>
<keyword evidence="1 3" id="KW-0732">Signal</keyword>
<sequence length="265" mass="27534">MRSLLSLVLLALPLVFAVHAPAVNHRELAKRAKGDLALRATGARWTFYEAGLGACGQHNSDSDFIVALNQQTFGFSYPSPYCNKKISMTYNGKTTTATIVDSCPGCPVNGLDLTPGLFSFFADRSEGVIYGDWSFEDGSSSGGGGDGGDNDHTTTKKTTTHHTTSTTEHTTTTHTTPTTTYTPPTTTSTTKSSTVSTHSSSAASASARPSSSSHPVPSAPSNSPAEPSGTGSSTSPDSPQNLYGFAQAVIDLTTIVAVSNEGNTD</sequence>
<evidence type="ECO:0000256" key="3">
    <source>
        <dbReference type="SAM" id="SignalP"/>
    </source>
</evidence>
<dbReference type="SUPFAM" id="SSF50685">
    <property type="entry name" value="Barwin-like endoglucanases"/>
    <property type="match status" value="1"/>
</dbReference>
<dbReference type="PANTHER" id="PTHR31836:SF28">
    <property type="entry name" value="SRCR DOMAIN-CONTAINING PROTEIN-RELATED"/>
    <property type="match status" value="1"/>
</dbReference>
<evidence type="ECO:0000313" key="5">
    <source>
        <dbReference type="Proteomes" id="UP001219525"/>
    </source>
</evidence>
<dbReference type="PANTHER" id="PTHR31836">
    <property type="match status" value="1"/>
</dbReference>
<dbReference type="InterPro" id="IPR036908">
    <property type="entry name" value="RlpA-like_sf"/>
</dbReference>
<name>A0AAD6VP96_9AGAR</name>
<dbReference type="CDD" id="cd22191">
    <property type="entry name" value="DPBB_RlpA_EXP_N-like"/>
    <property type="match status" value="1"/>
</dbReference>
<gene>
    <name evidence="4" type="ORF">GGX14DRAFT_590028</name>
</gene>
<dbReference type="InterPro" id="IPR051477">
    <property type="entry name" value="Expansin_CellWall"/>
</dbReference>